<feature type="domain" description="Disease resistance N-terminal" evidence="6">
    <location>
        <begin position="9"/>
        <end position="103"/>
    </location>
</feature>
<accession>A0A438HXB9</accession>
<dbReference type="Pfam" id="PF00931">
    <property type="entry name" value="NB-ARC"/>
    <property type="match status" value="1"/>
</dbReference>
<evidence type="ECO:0000259" key="5">
    <source>
        <dbReference type="Pfam" id="PF00931"/>
    </source>
</evidence>
<evidence type="ECO:0000256" key="2">
    <source>
        <dbReference type="ARBA" id="ARBA00022741"/>
    </source>
</evidence>
<comment type="caution">
    <text evidence="8">The sequence shown here is derived from an EMBL/GenBank/DDBJ whole genome shotgun (WGS) entry which is preliminary data.</text>
</comment>
<dbReference type="Proteomes" id="UP000288805">
    <property type="component" value="Unassembled WGS sequence"/>
</dbReference>
<dbReference type="Pfam" id="PF23559">
    <property type="entry name" value="WHD_DRP"/>
    <property type="match status" value="1"/>
</dbReference>
<dbReference type="InterPro" id="IPR041118">
    <property type="entry name" value="Rx_N"/>
</dbReference>
<dbReference type="GO" id="GO:0043531">
    <property type="term" value="F:ADP binding"/>
    <property type="evidence" value="ECO:0007669"/>
    <property type="project" value="InterPro"/>
</dbReference>
<dbReference type="InterPro" id="IPR036388">
    <property type="entry name" value="WH-like_DNA-bd_sf"/>
</dbReference>
<dbReference type="AlphaFoldDB" id="A0A438HXB9"/>
<dbReference type="InterPro" id="IPR058922">
    <property type="entry name" value="WHD_DRP"/>
</dbReference>
<dbReference type="Pfam" id="PF18052">
    <property type="entry name" value="Rx_N"/>
    <property type="match status" value="1"/>
</dbReference>
<protein>
    <submittedName>
        <fullName evidence="8">Putative disease resistance RPP13-like protein 1</fullName>
    </submittedName>
</protein>
<reference evidence="8 9" key="1">
    <citation type="journal article" date="2018" name="PLoS Genet.">
        <title>Population sequencing reveals clonal diversity and ancestral inbreeding in the grapevine cultivar Chardonnay.</title>
        <authorList>
            <person name="Roach M.J."/>
            <person name="Johnson D.L."/>
            <person name="Bohlmann J."/>
            <person name="van Vuuren H.J."/>
            <person name="Jones S.J."/>
            <person name="Pretorius I.S."/>
            <person name="Schmidt S.A."/>
            <person name="Borneman A.R."/>
        </authorList>
    </citation>
    <scope>NUCLEOTIDE SEQUENCE [LARGE SCALE GENOMIC DNA]</scope>
    <source>
        <strain evidence="9">cv. Chardonnay</strain>
        <tissue evidence="8">Leaf</tissue>
    </source>
</reference>
<dbReference type="GO" id="GO:0005524">
    <property type="term" value="F:ATP binding"/>
    <property type="evidence" value="ECO:0007669"/>
    <property type="project" value="UniProtKB-KW"/>
</dbReference>
<gene>
    <name evidence="8" type="primary">RPPL1_171</name>
    <name evidence="8" type="ORF">CK203_040240</name>
</gene>
<dbReference type="PANTHER" id="PTHR36766:SF51">
    <property type="entry name" value="DISEASE RESISTANCE RPP13-LIKE PROTEIN 1"/>
    <property type="match status" value="1"/>
</dbReference>
<dbReference type="FunFam" id="1.10.10.10:FF:000322">
    <property type="entry name" value="Probable disease resistance protein At1g63360"/>
    <property type="match status" value="1"/>
</dbReference>
<evidence type="ECO:0000313" key="8">
    <source>
        <dbReference type="EMBL" id="RVW89108.1"/>
    </source>
</evidence>
<dbReference type="GO" id="GO:0006952">
    <property type="term" value="P:defense response"/>
    <property type="evidence" value="ECO:0007669"/>
    <property type="project" value="UniProtKB-KW"/>
</dbReference>
<dbReference type="InterPro" id="IPR042197">
    <property type="entry name" value="Apaf_helical"/>
</dbReference>
<dbReference type="CDD" id="cd14798">
    <property type="entry name" value="RX-CC_like"/>
    <property type="match status" value="1"/>
</dbReference>
<dbReference type="EMBL" id="QGNW01000167">
    <property type="protein sequence ID" value="RVW89108.1"/>
    <property type="molecule type" value="Genomic_DNA"/>
</dbReference>
<name>A0A438HXB9_VITVI</name>
<evidence type="ECO:0000256" key="3">
    <source>
        <dbReference type="ARBA" id="ARBA00022821"/>
    </source>
</evidence>
<dbReference type="Gene3D" id="1.10.10.10">
    <property type="entry name" value="Winged helix-like DNA-binding domain superfamily/Winged helix DNA-binding domain"/>
    <property type="match status" value="1"/>
</dbReference>
<evidence type="ECO:0000256" key="1">
    <source>
        <dbReference type="ARBA" id="ARBA00022737"/>
    </source>
</evidence>
<dbReference type="Gene3D" id="1.20.5.4130">
    <property type="match status" value="1"/>
</dbReference>
<evidence type="ECO:0000259" key="7">
    <source>
        <dbReference type="Pfam" id="PF23559"/>
    </source>
</evidence>
<dbReference type="SUPFAM" id="SSF52540">
    <property type="entry name" value="P-loop containing nucleoside triphosphate hydrolases"/>
    <property type="match status" value="1"/>
</dbReference>
<keyword evidence="4" id="KW-0067">ATP-binding</keyword>
<evidence type="ECO:0000256" key="4">
    <source>
        <dbReference type="ARBA" id="ARBA00022840"/>
    </source>
</evidence>
<keyword evidence="2" id="KW-0547">Nucleotide-binding</keyword>
<dbReference type="InterPro" id="IPR002182">
    <property type="entry name" value="NB-ARC"/>
</dbReference>
<proteinExistence type="predicted"/>
<keyword evidence="1" id="KW-0677">Repeat</keyword>
<organism evidence="8 9">
    <name type="scientific">Vitis vinifera</name>
    <name type="common">Grape</name>
    <dbReference type="NCBI Taxonomy" id="29760"/>
    <lineage>
        <taxon>Eukaryota</taxon>
        <taxon>Viridiplantae</taxon>
        <taxon>Streptophyta</taxon>
        <taxon>Embryophyta</taxon>
        <taxon>Tracheophyta</taxon>
        <taxon>Spermatophyta</taxon>
        <taxon>Magnoliopsida</taxon>
        <taxon>eudicotyledons</taxon>
        <taxon>Gunneridae</taxon>
        <taxon>Pentapetalae</taxon>
        <taxon>rosids</taxon>
        <taxon>Vitales</taxon>
        <taxon>Vitaceae</taxon>
        <taxon>Viteae</taxon>
        <taxon>Vitis</taxon>
    </lineage>
</organism>
<dbReference type="InterPro" id="IPR038005">
    <property type="entry name" value="RX-like_CC"/>
</dbReference>
<dbReference type="PANTHER" id="PTHR36766">
    <property type="entry name" value="PLANT BROAD-SPECTRUM MILDEW RESISTANCE PROTEIN RPW8"/>
    <property type="match status" value="1"/>
</dbReference>
<dbReference type="PRINTS" id="PR00364">
    <property type="entry name" value="DISEASERSIST"/>
</dbReference>
<feature type="domain" description="NB-ARC" evidence="5">
    <location>
        <begin position="184"/>
        <end position="353"/>
    </location>
</feature>
<dbReference type="InterPro" id="IPR027417">
    <property type="entry name" value="P-loop_NTPase"/>
</dbReference>
<keyword evidence="3" id="KW-0611">Plant defense</keyword>
<feature type="domain" description="Disease resistance protein winged helix" evidence="7">
    <location>
        <begin position="437"/>
        <end position="505"/>
    </location>
</feature>
<dbReference type="Gene3D" id="3.40.50.300">
    <property type="entry name" value="P-loop containing nucleotide triphosphate hydrolases"/>
    <property type="match status" value="1"/>
</dbReference>
<dbReference type="Gene3D" id="1.10.8.430">
    <property type="entry name" value="Helical domain of apoptotic protease-activating factors"/>
    <property type="match status" value="1"/>
</dbReference>
<evidence type="ECO:0000313" key="9">
    <source>
        <dbReference type="Proteomes" id="UP000288805"/>
    </source>
</evidence>
<sequence>MEVVGEVVLSVSLELLFSKLDSSDLLKYARQKQVHTELMKWKTGLLEIREVLDDAEVKQIDKQDVKRWLADLRDLAYDVEDVLDEFNYQVMRRKLVAEGDAASTSKVRKFIPTCTPIQAMRNVKLGSKIKNITRRLEEISAEKAKFGLEKLKGQIEGGRAATQSPTPPPLAFKPGVYGRDEDKTKILAMLNDESLGGNLSVVSIVAMGGMGKTTLAGLVYDDEETSKHFALKARVCVSDQFHVETITRAVLRHIAPGNNDSLDFHKIQRIVRDKTKGKRFLIVLDDVWNEKYDQWDSLRSPLLEGAPGSKILVTTRNLNVATMMGGDKSFYELKPLSDDDCWLVFKKHAFENRNVNEHPNLALIGKEIVQKCGGVPLAAKALGGLLRDKHTEDEWNIILASKIWNLPGDKCGILPALRLSYNHLPSHLKRCFAYCALFPQDYEFKKEELILLWMAEGLIQQSNEDEKMEDLGDDYFCELLSRSFFQSSNSNKSRFVMHDLINDLAKSIAGDTCLHLDDGLQRSVPENTRENTRHSSFIRHKI</sequence>
<evidence type="ECO:0000259" key="6">
    <source>
        <dbReference type="Pfam" id="PF18052"/>
    </source>
</evidence>